<dbReference type="SUPFAM" id="SSF56436">
    <property type="entry name" value="C-type lectin-like"/>
    <property type="match status" value="1"/>
</dbReference>
<dbReference type="PANTHER" id="PTHR22803">
    <property type="entry name" value="MANNOSE, PHOSPHOLIPASE, LECTIN RECEPTOR RELATED"/>
    <property type="match status" value="1"/>
</dbReference>
<organism evidence="3 4">
    <name type="scientific">Diabrotica balteata</name>
    <name type="common">Banded cucumber beetle</name>
    <dbReference type="NCBI Taxonomy" id="107213"/>
    <lineage>
        <taxon>Eukaryota</taxon>
        <taxon>Metazoa</taxon>
        <taxon>Ecdysozoa</taxon>
        <taxon>Arthropoda</taxon>
        <taxon>Hexapoda</taxon>
        <taxon>Insecta</taxon>
        <taxon>Pterygota</taxon>
        <taxon>Neoptera</taxon>
        <taxon>Endopterygota</taxon>
        <taxon>Coleoptera</taxon>
        <taxon>Polyphaga</taxon>
        <taxon>Cucujiformia</taxon>
        <taxon>Chrysomeloidea</taxon>
        <taxon>Chrysomelidae</taxon>
        <taxon>Galerucinae</taxon>
        <taxon>Diabroticina</taxon>
        <taxon>Diabroticites</taxon>
        <taxon>Diabrotica</taxon>
    </lineage>
</organism>
<reference evidence="3" key="1">
    <citation type="submission" date="2022-01" db="EMBL/GenBank/DDBJ databases">
        <authorList>
            <person name="King R."/>
        </authorList>
    </citation>
    <scope>NUCLEOTIDE SEQUENCE</scope>
</reference>
<evidence type="ECO:0000313" key="4">
    <source>
        <dbReference type="Proteomes" id="UP001153709"/>
    </source>
</evidence>
<dbReference type="OrthoDB" id="7962197at2759"/>
<evidence type="ECO:0000256" key="1">
    <source>
        <dbReference type="SAM" id="SignalP"/>
    </source>
</evidence>
<dbReference type="InterPro" id="IPR050111">
    <property type="entry name" value="C-type_lectin/snaclec_domain"/>
</dbReference>
<gene>
    <name evidence="3" type="ORF">DIABBA_LOCUS8227</name>
</gene>
<evidence type="ECO:0000313" key="3">
    <source>
        <dbReference type="EMBL" id="CAG9834979.1"/>
    </source>
</evidence>
<dbReference type="InterPro" id="IPR016186">
    <property type="entry name" value="C-type_lectin-like/link_sf"/>
</dbReference>
<dbReference type="CDD" id="cd00037">
    <property type="entry name" value="CLECT"/>
    <property type="match status" value="1"/>
</dbReference>
<dbReference type="SMART" id="SM00034">
    <property type="entry name" value="CLECT"/>
    <property type="match status" value="1"/>
</dbReference>
<dbReference type="InterPro" id="IPR001304">
    <property type="entry name" value="C-type_lectin-like"/>
</dbReference>
<keyword evidence="4" id="KW-1185">Reference proteome</keyword>
<keyword evidence="1" id="KW-0732">Signal</keyword>
<dbReference type="InterPro" id="IPR016187">
    <property type="entry name" value="CTDL_fold"/>
</dbReference>
<dbReference type="EMBL" id="OU898280">
    <property type="protein sequence ID" value="CAG9834979.1"/>
    <property type="molecule type" value="Genomic_DNA"/>
</dbReference>
<evidence type="ECO:0000259" key="2">
    <source>
        <dbReference type="PROSITE" id="PS50041"/>
    </source>
</evidence>
<protein>
    <recommendedName>
        <fullName evidence="2">C-type lectin domain-containing protein</fullName>
    </recommendedName>
</protein>
<dbReference type="Proteomes" id="UP001153709">
    <property type="component" value="Chromosome 5"/>
</dbReference>
<feature type="domain" description="C-type lectin" evidence="2">
    <location>
        <begin position="46"/>
        <end position="172"/>
    </location>
</feature>
<name>A0A9N9XDB7_DIABA</name>
<accession>A0A9N9XDB7</accession>
<dbReference type="AlphaFoldDB" id="A0A9N9XDB7"/>
<sequence length="180" mass="20739">MSNKISVVLFLCLIIWKENVIEASTVDLTNNKFAVHTNPFLKLLTFGDSVYYIGHTFRGNWYAAMLHCRSFNMDLVSIESKEENDFLFQSLKSVLGKSEGWTRLWTSGTSLPYNQWVWMATGNPVVYTNWYPGEPNNQTHQEVCIEVKYSQTEKSLVWNDIRSSADILALCEAKIDKPRL</sequence>
<dbReference type="Pfam" id="PF00059">
    <property type="entry name" value="Lectin_C"/>
    <property type="match status" value="1"/>
</dbReference>
<dbReference type="PROSITE" id="PS50041">
    <property type="entry name" value="C_TYPE_LECTIN_2"/>
    <property type="match status" value="1"/>
</dbReference>
<feature type="signal peptide" evidence="1">
    <location>
        <begin position="1"/>
        <end position="23"/>
    </location>
</feature>
<dbReference type="Gene3D" id="3.10.100.10">
    <property type="entry name" value="Mannose-Binding Protein A, subunit A"/>
    <property type="match status" value="1"/>
</dbReference>
<proteinExistence type="predicted"/>
<feature type="chain" id="PRO_5040469425" description="C-type lectin domain-containing protein" evidence="1">
    <location>
        <begin position="24"/>
        <end position="180"/>
    </location>
</feature>